<protein>
    <submittedName>
        <fullName evidence="1">Uncharacterized protein</fullName>
    </submittedName>
</protein>
<reference evidence="2" key="1">
    <citation type="journal article" date="2022" name="Mol. Ecol. Resour.">
        <title>The genomes of chicory, endive, great burdock and yacon provide insights into Asteraceae palaeo-polyploidization history and plant inulin production.</title>
        <authorList>
            <person name="Fan W."/>
            <person name="Wang S."/>
            <person name="Wang H."/>
            <person name="Wang A."/>
            <person name="Jiang F."/>
            <person name="Liu H."/>
            <person name="Zhao H."/>
            <person name="Xu D."/>
            <person name="Zhang Y."/>
        </authorList>
    </citation>
    <scope>NUCLEOTIDE SEQUENCE [LARGE SCALE GENOMIC DNA]</scope>
    <source>
        <strain evidence="2">cv. Niubang</strain>
    </source>
</reference>
<keyword evidence="2" id="KW-1185">Reference proteome</keyword>
<dbReference type="EMBL" id="CM042058">
    <property type="protein sequence ID" value="KAI3684542.1"/>
    <property type="molecule type" value="Genomic_DNA"/>
</dbReference>
<accession>A0ACB8YG99</accession>
<name>A0ACB8YG99_ARCLA</name>
<evidence type="ECO:0000313" key="1">
    <source>
        <dbReference type="EMBL" id="KAI3684542.1"/>
    </source>
</evidence>
<proteinExistence type="predicted"/>
<gene>
    <name evidence="1" type="ORF">L6452_33766</name>
</gene>
<evidence type="ECO:0000313" key="2">
    <source>
        <dbReference type="Proteomes" id="UP001055879"/>
    </source>
</evidence>
<comment type="caution">
    <text evidence="1">The sequence shown here is derived from an EMBL/GenBank/DDBJ whole genome shotgun (WGS) entry which is preliminary data.</text>
</comment>
<organism evidence="1 2">
    <name type="scientific">Arctium lappa</name>
    <name type="common">Greater burdock</name>
    <name type="synonym">Lappa major</name>
    <dbReference type="NCBI Taxonomy" id="4217"/>
    <lineage>
        <taxon>Eukaryota</taxon>
        <taxon>Viridiplantae</taxon>
        <taxon>Streptophyta</taxon>
        <taxon>Embryophyta</taxon>
        <taxon>Tracheophyta</taxon>
        <taxon>Spermatophyta</taxon>
        <taxon>Magnoliopsida</taxon>
        <taxon>eudicotyledons</taxon>
        <taxon>Gunneridae</taxon>
        <taxon>Pentapetalae</taxon>
        <taxon>asterids</taxon>
        <taxon>campanulids</taxon>
        <taxon>Asterales</taxon>
        <taxon>Asteraceae</taxon>
        <taxon>Carduoideae</taxon>
        <taxon>Cardueae</taxon>
        <taxon>Arctiinae</taxon>
        <taxon>Arctium</taxon>
    </lineage>
</organism>
<dbReference type="Proteomes" id="UP001055879">
    <property type="component" value="Linkage Group LG12"/>
</dbReference>
<sequence>MLKSRPLWNQLHLSFDHFQPAELLTSSHCGISFTNVQTFFAFQLIFIDSASCICIIQLHQKSDKLSSKSEMDRILSVFLGVFVFVLLFSTAKTEDEGVVTALLAFMDKLDPGSAQIAPNWGWNASSDPCTSKWVGVTCDRDNKTVKKIVLEQLNLSGTLDVGSVCMVSNLLVLSLSFNNISGSLQPEISNCIRLTHLYLSGNRFSGNLPDSLTELPNVKRIVISNNGFAGELPDFSRITTLLTFFAQNNRFTGQIPGFNYRQLEDFNVANNDLSGPIPDDTGRFDANSFVGNQQLCGKELPVSCPLKKKKKHKLKLRDFLIYSGYVILGFIVVVLIALLLFKKKKQRDDDVKIDPSTKKSPESGHSSGSRNSRARSEFSITSVESGGVSSSMVVLSSPVVNGLRFEDLLKAPAELLGRGKHGSLYKVKPDGGVGLVVKRIKDWKISRDEFKKRMQKIDQIKHPNVLPLVAYYSSKQEKLLVYEYQQNGSLFGLLHGSQKSQMFDWGSRLSVASSIAAALAFMHQELQADLIPHGNIKSSNILLKNDMEPCLSEYGLMAIDHQDPDQTNNRTTITTFKVDVYAFGVILLELLTGKPVQDDGSGLVNWVSSVVKEEWTVEVFDKALIVEGASEERMVGLLQVALKCINASPELRPTMGQVVTIISSLKEEEEQSMTSSDP</sequence>
<reference evidence="1 2" key="2">
    <citation type="journal article" date="2022" name="Mol. Ecol. Resour.">
        <title>The genomes of chicory, endive, great burdock and yacon provide insights into Asteraceae paleo-polyploidization history and plant inulin production.</title>
        <authorList>
            <person name="Fan W."/>
            <person name="Wang S."/>
            <person name="Wang H."/>
            <person name="Wang A."/>
            <person name="Jiang F."/>
            <person name="Liu H."/>
            <person name="Zhao H."/>
            <person name="Xu D."/>
            <person name="Zhang Y."/>
        </authorList>
    </citation>
    <scope>NUCLEOTIDE SEQUENCE [LARGE SCALE GENOMIC DNA]</scope>
    <source>
        <strain evidence="2">cv. Niubang</strain>
    </source>
</reference>